<evidence type="ECO:0000259" key="2">
    <source>
        <dbReference type="Pfam" id="PF05703"/>
    </source>
</evidence>
<feature type="domain" description="VAN3-binding protein-like auxin canalisation" evidence="2">
    <location>
        <begin position="66"/>
        <end position="318"/>
    </location>
</feature>
<feature type="compositionally biased region" description="Polar residues" evidence="1">
    <location>
        <begin position="25"/>
        <end position="36"/>
    </location>
</feature>
<sequence>MRSCTKATLTLDQEEGEEPEESPGLSTTRMSSCSTKSLLQKLENIDENTPAAWVPLPSSSSSAAPPETPTESMEFLARSWSLSAMELSKALSTGGTPHQAPPPLPGSLHKSVPPAPPASSAVGKESQLPSAGTGSPPISPRDSEELKSVQELLLLHQALNPEFIYSQQLLKHGLYKSIMKGKTMGRRLKDHKERKKQEIRTHNAQVHAAVTVAGVAAAVAAITASNAMSAELAAAKGETAASKTPAAMASAAALVASHCIEIAEDMGAEHEQIMTVIDSAVNVRTNGDIMTLTAGAATALRAAATLRARLQKGYGAPALPLTEDMDEEGKESKISAALKFVTEGEELLKRTRKGALHWKRVSFSISTTCQVVAKMKSKHMAGTFTKKKKCVVFGVQTEVAGWPGRETDDCSEQRAYFGIKTSERIIEFECWSKNDKQMWVEGIQHMLSCRAKVA</sequence>
<evidence type="ECO:0008006" key="7">
    <source>
        <dbReference type="Google" id="ProtNLM"/>
    </source>
</evidence>
<dbReference type="InterPro" id="IPR008546">
    <property type="entry name" value="VAN3-bd-like_auxin_canal"/>
</dbReference>
<reference evidence="4" key="1">
    <citation type="submission" date="2022-08" db="EMBL/GenBank/DDBJ databases">
        <authorList>
            <person name="Gutierrez-Valencia J."/>
        </authorList>
    </citation>
    <scope>NUCLEOTIDE SEQUENCE</scope>
</reference>
<feature type="compositionally biased region" description="Acidic residues" evidence="1">
    <location>
        <begin position="12"/>
        <end position="21"/>
    </location>
</feature>
<dbReference type="PANTHER" id="PTHR31351">
    <property type="entry name" value="EXPRESSED PROTEIN"/>
    <property type="match status" value="1"/>
</dbReference>
<name>A0AAV0JGK0_9ROSI</name>
<comment type="caution">
    <text evidence="4">The sequence shown here is derived from an EMBL/GenBank/DDBJ whole genome shotgun (WGS) entry which is preliminary data.</text>
</comment>
<evidence type="ECO:0000313" key="5">
    <source>
        <dbReference type="EMBL" id="CAI0408988.1"/>
    </source>
</evidence>
<feature type="region of interest" description="Disordered" evidence="1">
    <location>
        <begin position="1"/>
        <end position="36"/>
    </location>
</feature>
<evidence type="ECO:0000313" key="6">
    <source>
        <dbReference type="Proteomes" id="UP001154282"/>
    </source>
</evidence>
<protein>
    <recommendedName>
        <fullName evidence="7">PH domain-containing protein</fullName>
    </recommendedName>
</protein>
<organism evidence="4 6">
    <name type="scientific">Linum tenue</name>
    <dbReference type="NCBI Taxonomy" id="586396"/>
    <lineage>
        <taxon>Eukaryota</taxon>
        <taxon>Viridiplantae</taxon>
        <taxon>Streptophyta</taxon>
        <taxon>Embryophyta</taxon>
        <taxon>Tracheophyta</taxon>
        <taxon>Spermatophyta</taxon>
        <taxon>Magnoliopsida</taxon>
        <taxon>eudicotyledons</taxon>
        <taxon>Gunneridae</taxon>
        <taxon>Pentapetalae</taxon>
        <taxon>rosids</taxon>
        <taxon>fabids</taxon>
        <taxon>Malpighiales</taxon>
        <taxon>Linaceae</taxon>
        <taxon>Linum</taxon>
    </lineage>
</organism>
<dbReference type="Pfam" id="PF08458">
    <property type="entry name" value="PH_2"/>
    <property type="match status" value="1"/>
</dbReference>
<feature type="compositionally biased region" description="Polar residues" evidence="1">
    <location>
        <begin position="1"/>
        <end position="11"/>
    </location>
</feature>
<dbReference type="SUPFAM" id="SSF50729">
    <property type="entry name" value="PH domain-like"/>
    <property type="match status" value="1"/>
</dbReference>
<dbReference type="AlphaFoldDB" id="A0AAV0JGK0"/>
<dbReference type="InterPro" id="IPR013666">
    <property type="entry name" value="PH_pln"/>
</dbReference>
<dbReference type="PANTHER" id="PTHR31351:SF2">
    <property type="entry name" value="PHOSPHOINOSITIDE BINDING PROTEIN"/>
    <property type="match status" value="1"/>
</dbReference>
<dbReference type="InterPro" id="IPR040269">
    <property type="entry name" value="VAB"/>
</dbReference>
<keyword evidence="6" id="KW-1185">Reference proteome</keyword>
<evidence type="ECO:0000256" key="1">
    <source>
        <dbReference type="SAM" id="MobiDB-lite"/>
    </source>
</evidence>
<evidence type="ECO:0000259" key="3">
    <source>
        <dbReference type="Pfam" id="PF08458"/>
    </source>
</evidence>
<dbReference type="EMBL" id="CAMGYJ010000005">
    <property type="protein sequence ID" value="CAI0408988.1"/>
    <property type="molecule type" value="Genomic_DNA"/>
</dbReference>
<proteinExistence type="predicted"/>
<dbReference type="Pfam" id="PF05703">
    <property type="entry name" value="Auxin_canalis"/>
    <property type="match status" value="1"/>
</dbReference>
<feature type="compositionally biased region" description="Low complexity" evidence="1">
    <location>
        <begin position="57"/>
        <end position="72"/>
    </location>
</feature>
<feature type="region of interest" description="Disordered" evidence="1">
    <location>
        <begin position="89"/>
        <end position="144"/>
    </location>
</feature>
<feature type="domain" description="Pleckstrin-like plant" evidence="3">
    <location>
        <begin position="346"/>
        <end position="450"/>
    </location>
</feature>
<dbReference type="Proteomes" id="UP001154282">
    <property type="component" value="Unassembled WGS sequence"/>
</dbReference>
<gene>
    <name evidence="4" type="ORF">LITE_LOCUS13970</name>
    <name evidence="5" type="ORF">LITE_LOCUS14201</name>
</gene>
<accession>A0AAV0JGK0</accession>
<feature type="region of interest" description="Disordered" evidence="1">
    <location>
        <begin position="50"/>
        <end position="74"/>
    </location>
</feature>
<dbReference type="InterPro" id="IPR011993">
    <property type="entry name" value="PH-like_dom_sf"/>
</dbReference>
<dbReference type="EMBL" id="CAMGYJ010000005">
    <property type="protein sequence ID" value="CAI0408475.1"/>
    <property type="molecule type" value="Genomic_DNA"/>
</dbReference>
<evidence type="ECO:0000313" key="4">
    <source>
        <dbReference type="EMBL" id="CAI0408475.1"/>
    </source>
</evidence>
<dbReference type="Gene3D" id="2.30.29.30">
    <property type="entry name" value="Pleckstrin-homology domain (PH domain)/Phosphotyrosine-binding domain (PTB)"/>
    <property type="match status" value="1"/>
</dbReference>